<dbReference type="InterPro" id="IPR035979">
    <property type="entry name" value="RBD_domain_sf"/>
</dbReference>
<feature type="region of interest" description="Disordered" evidence="1">
    <location>
        <begin position="208"/>
        <end position="310"/>
    </location>
</feature>
<evidence type="ECO:0000313" key="3">
    <source>
        <dbReference type="EMBL" id="TYG40660.1"/>
    </source>
</evidence>
<dbReference type="PANTHER" id="PTHR47031">
    <property type="entry name" value="SAP DNA-BINDING DOMAIN-CONTAINING PROTEIN"/>
    <property type="match status" value="1"/>
</dbReference>
<accession>A0A5D2A8F7</accession>
<dbReference type="Proteomes" id="UP000323506">
    <property type="component" value="Chromosome D12"/>
</dbReference>
<dbReference type="SUPFAM" id="SSF54928">
    <property type="entry name" value="RNA-binding domain, RBD"/>
    <property type="match status" value="1"/>
</dbReference>
<evidence type="ECO:0000259" key="2">
    <source>
        <dbReference type="PROSITE" id="PS50800"/>
    </source>
</evidence>
<feature type="domain" description="SAP" evidence="2">
    <location>
        <begin position="13"/>
        <end position="47"/>
    </location>
</feature>
<dbReference type="Pfam" id="PF16294">
    <property type="entry name" value="RSB_motif"/>
    <property type="match status" value="1"/>
</dbReference>
<dbReference type="EMBL" id="CM017712">
    <property type="protein sequence ID" value="TYG40660.1"/>
    <property type="molecule type" value="Genomic_DNA"/>
</dbReference>
<evidence type="ECO:0000313" key="4">
    <source>
        <dbReference type="Proteomes" id="UP000323506"/>
    </source>
</evidence>
<dbReference type="AlphaFoldDB" id="A0A5D2A8F7"/>
<feature type="region of interest" description="Disordered" evidence="1">
    <location>
        <begin position="477"/>
        <end position="499"/>
    </location>
</feature>
<evidence type="ECO:0000256" key="1">
    <source>
        <dbReference type="SAM" id="MobiDB-lite"/>
    </source>
</evidence>
<proteinExistence type="predicted"/>
<feature type="compositionally biased region" description="Basic and acidic residues" evidence="1">
    <location>
        <begin position="223"/>
        <end position="234"/>
    </location>
</feature>
<dbReference type="InterPro" id="IPR036361">
    <property type="entry name" value="SAP_dom_sf"/>
</dbReference>
<feature type="compositionally biased region" description="Basic and acidic residues" evidence="1">
    <location>
        <begin position="269"/>
        <end position="280"/>
    </location>
</feature>
<dbReference type="Pfam" id="PF02037">
    <property type="entry name" value="SAP"/>
    <property type="match status" value="1"/>
</dbReference>
<reference evidence="3 4" key="1">
    <citation type="submission" date="2019-06" db="EMBL/GenBank/DDBJ databases">
        <title>WGS assembly of Gossypium darwinii.</title>
        <authorList>
            <person name="Chen Z.J."/>
            <person name="Sreedasyam A."/>
            <person name="Ando A."/>
            <person name="Song Q."/>
            <person name="De L."/>
            <person name="Hulse-Kemp A."/>
            <person name="Ding M."/>
            <person name="Ye W."/>
            <person name="Kirkbride R."/>
            <person name="Jenkins J."/>
            <person name="Plott C."/>
            <person name="Lovell J."/>
            <person name="Lin Y.-M."/>
            <person name="Vaughn R."/>
            <person name="Liu B."/>
            <person name="Li W."/>
            <person name="Simpson S."/>
            <person name="Scheffler B."/>
            <person name="Saski C."/>
            <person name="Grover C."/>
            <person name="Hu G."/>
            <person name="Conover J."/>
            <person name="Carlson J."/>
            <person name="Shu S."/>
            <person name="Boston L."/>
            <person name="Williams M."/>
            <person name="Peterson D."/>
            <person name="Mcgee K."/>
            <person name="Jones D."/>
            <person name="Wendel J."/>
            <person name="Stelly D."/>
            <person name="Grimwood J."/>
            <person name="Schmutz J."/>
        </authorList>
    </citation>
    <scope>NUCLEOTIDE SEQUENCE [LARGE SCALE GENOMIC DNA]</scope>
    <source>
        <strain evidence="3">1808015.09</strain>
    </source>
</reference>
<feature type="compositionally biased region" description="Acidic residues" evidence="1">
    <location>
        <begin position="282"/>
        <end position="291"/>
    </location>
</feature>
<dbReference type="Gene3D" id="1.10.720.30">
    <property type="entry name" value="SAP domain"/>
    <property type="match status" value="1"/>
</dbReference>
<dbReference type="SMART" id="SM00513">
    <property type="entry name" value="SAP"/>
    <property type="match status" value="1"/>
</dbReference>
<dbReference type="InterPro" id="IPR003034">
    <property type="entry name" value="SAP_dom"/>
</dbReference>
<organism evidence="3 4">
    <name type="scientific">Gossypium darwinii</name>
    <name type="common">Darwin's cotton</name>
    <name type="synonym">Gossypium barbadense var. darwinii</name>
    <dbReference type="NCBI Taxonomy" id="34276"/>
    <lineage>
        <taxon>Eukaryota</taxon>
        <taxon>Viridiplantae</taxon>
        <taxon>Streptophyta</taxon>
        <taxon>Embryophyta</taxon>
        <taxon>Tracheophyta</taxon>
        <taxon>Spermatophyta</taxon>
        <taxon>Magnoliopsida</taxon>
        <taxon>eudicotyledons</taxon>
        <taxon>Gunneridae</taxon>
        <taxon>Pentapetalae</taxon>
        <taxon>rosids</taxon>
        <taxon>malvids</taxon>
        <taxon>Malvales</taxon>
        <taxon>Malvaceae</taxon>
        <taxon>Malvoideae</taxon>
        <taxon>Gossypium</taxon>
    </lineage>
</organism>
<feature type="region of interest" description="Disordered" evidence="1">
    <location>
        <begin position="352"/>
        <end position="378"/>
    </location>
</feature>
<gene>
    <name evidence="3" type="ORF">ES288_D12G110800v1</name>
</gene>
<dbReference type="GO" id="GO:0003676">
    <property type="term" value="F:nucleic acid binding"/>
    <property type="evidence" value="ECO:0007669"/>
    <property type="project" value="InterPro"/>
</dbReference>
<sequence length="538" mass="60239">MSSKHEILDNRPIDKWKVIELKEELKRRKLTTRGLKKDLVKRLDEAIRAERENNTANEADNGFNYDEGVEKAMASIVEKVEDDGGSGLKLKDDVIDCATASGHGVVKTEITLTHTVVTEVPEVGQNLQIPKLEENVNSNIQVENDGPKLEVERDDPKAQLGNEDGMRASSALNNQVSEINTISTDSMSVNEKIELKDTVIDDNVKQSLDVVPMDDEQPLENKASVDERDDKNDTTTDISSKNDSGEMGYSGKLNLDRSSGDESMEEDMLETKQIDPKCTSDEIGENSVENEEGMHVVVGDGSSTDRKDVFDVPAEKRKLYDDEAIGNTEATKRHKWNSDNLQVVVQQATNHTVTNNTSEDTPGERLVPPSQKPPTTSLRVDNFRRPFTLKAVRQLLGKTGIIASFWMDHIKTHCYVTYLSVEEAIETRNAIYNLQWPPNGGRLLVAEFVDPHEVENRVESPPPTTTVTDNCGFTAHQEQVSEQQPLSPPPPEEPDSPMLTLDDLFRKTKATPKIYYLPLSEEQVAAKQATHYRHTKHW</sequence>
<dbReference type="PANTHER" id="PTHR47031:SF3">
    <property type="entry name" value="SAP DOMAIN-CONTAINING PROTEIN"/>
    <property type="match status" value="1"/>
</dbReference>
<name>A0A5D2A8F7_GOSDA</name>
<dbReference type="InterPro" id="IPR032552">
    <property type="entry name" value="RSB_motif"/>
</dbReference>
<protein>
    <recommendedName>
        <fullName evidence="2">SAP domain-containing protein</fullName>
    </recommendedName>
</protein>
<dbReference type="PROSITE" id="PS50800">
    <property type="entry name" value="SAP"/>
    <property type="match status" value="1"/>
</dbReference>
<keyword evidence="4" id="KW-1185">Reference proteome</keyword>
<dbReference type="InterPro" id="IPR034257">
    <property type="entry name" value="Acinus_RRM"/>
</dbReference>
<dbReference type="SUPFAM" id="SSF68906">
    <property type="entry name" value="SAP domain"/>
    <property type="match status" value="1"/>
</dbReference>
<dbReference type="SMR" id="A0A5D2A8F7"/>
<dbReference type="CDD" id="cd12432">
    <property type="entry name" value="RRM_ACINU"/>
    <property type="match status" value="1"/>
</dbReference>